<accession>A0AA37SPU8</accession>
<protein>
    <submittedName>
        <fullName evidence="2">Aldo/keto reductase</fullName>
    </submittedName>
</protein>
<comment type="caution">
    <text evidence="2">The sequence shown here is derived from an EMBL/GenBank/DDBJ whole genome shotgun (WGS) entry which is preliminary data.</text>
</comment>
<reference evidence="2" key="2">
    <citation type="submission" date="2023-01" db="EMBL/GenBank/DDBJ databases">
        <title>Draft genome sequence of Portibacter lacus strain NBRC 108769.</title>
        <authorList>
            <person name="Sun Q."/>
            <person name="Mori K."/>
        </authorList>
    </citation>
    <scope>NUCLEOTIDE SEQUENCE</scope>
    <source>
        <strain evidence="2">NBRC 108769</strain>
    </source>
</reference>
<dbReference type="AlphaFoldDB" id="A0AA37SPU8"/>
<reference evidence="2" key="1">
    <citation type="journal article" date="2014" name="Int. J. Syst. Evol. Microbiol.">
        <title>Complete genome sequence of Corynebacterium casei LMG S-19264T (=DSM 44701T), isolated from a smear-ripened cheese.</title>
        <authorList>
            <consortium name="US DOE Joint Genome Institute (JGI-PGF)"/>
            <person name="Walter F."/>
            <person name="Albersmeier A."/>
            <person name="Kalinowski J."/>
            <person name="Ruckert C."/>
        </authorList>
    </citation>
    <scope>NUCLEOTIDE SEQUENCE</scope>
    <source>
        <strain evidence="2">NBRC 108769</strain>
    </source>
</reference>
<name>A0AA37SPU8_9BACT</name>
<proteinExistence type="predicted"/>
<dbReference type="InterPro" id="IPR023210">
    <property type="entry name" value="NADP_OxRdtase_dom"/>
</dbReference>
<dbReference type="Pfam" id="PF00248">
    <property type="entry name" value="Aldo_ket_red"/>
    <property type="match status" value="1"/>
</dbReference>
<dbReference type="CDD" id="cd19095">
    <property type="entry name" value="AKR_PA4992-like"/>
    <property type="match status" value="1"/>
</dbReference>
<evidence type="ECO:0000313" key="3">
    <source>
        <dbReference type="Proteomes" id="UP001156666"/>
    </source>
</evidence>
<dbReference type="PANTHER" id="PTHR43312:SF1">
    <property type="entry name" value="NADP-DEPENDENT OXIDOREDUCTASE DOMAIN-CONTAINING PROTEIN"/>
    <property type="match status" value="1"/>
</dbReference>
<gene>
    <name evidence="2" type="ORF">GCM10007940_25870</name>
</gene>
<dbReference type="Gene3D" id="3.20.20.100">
    <property type="entry name" value="NADP-dependent oxidoreductase domain"/>
    <property type="match status" value="1"/>
</dbReference>
<dbReference type="InterPro" id="IPR036812">
    <property type="entry name" value="NAD(P)_OxRdtase_dom_sf"/>
</dbReference>
<keyword evidence="3" id="KW-1185">Reference proteome</keyword>
<dbReference type="RefSeq" id="WP_235291648.1">
    <property type="nucleotide sequence ID" value="NZ_BSOH01000014.1"/>
</dbReference>
<dbReference type="SUPFAM" id="SSF51430">
    <property type="entry name" value="NAD(P)-linked oxidoreductase"/>
    <property type="match status" value="1"/>
</dbReference>
<evidence type="ECO:0000313" key="2">
    <source>
        <dbReference type="EMBL" id="GLR17972.1"/>
    </source>
</evidence>
<dbReference type="Proteomes" id="UP001156666">
    <property type="component" value="Unassembled WGS sequence"/>
</dbReference>
<feature type="domain" description="NADP-dependent oxidoreductase" evidence="1">
    <location>
        <begin position="44"/>
        <end position="282"/>
    </location>
</feature>
<dbReference type="EMBL" id="BSOH01000014">
    <property type="protein sequence ID" value="GLR17972.1"/>
    <property type="molecule type" value="Genomic_DNA"/>
</dbReference>
<organism evidence="2 3">
    <name type="scientific">Portibacter lacus</name>
    <dbReference type="NCBI Taxonomy" id="1099794"/>
    <lineage>
        <taxon>Bacteria</taxon>
        <taxon>Pseudomonadati</taxon>
        <taxon>Bacteroidota</taxon>
        <taxon>Saprospiria</taxon>
        <taxon>Saprospirales</taxon>
        <taxon>Haliscomenobacteraceae</taxon>
        <taxon>Portibacter</taxon>
    </lineage>
</organism>
<dbReference type="InterPro" id="IPR053135">
    <property type="entry name" value="AKR2_Oxidoreductase"/>
</dbReference>
<evidence type="ECO:0000259" key="1">
    <source>
        <dbReference type="Pfam" id="PF00248"/>
    </source>
</evidence>
<sequence length="303" mass="34693">MKRRRAIKNILVSTTGLSLTSLNFDFADMEKRAIPSSGEMMPVVGIGTWQTFDVGNDVKKRLELKRVLTEVYKQGGKFIDCSPMYGSSEECVGDIASELNFQEDFFYATKVWTSGRQNGIDQMNQSFRLMKRETMDLMQIHNLVDWEIHVKILKEWKDAGRIKYWGITHYTDRSHDQLAQIIKAENPDFVQFNYSINDRHAEQKLLGVAAEHGTAVVINRPFGGGELFKWAKGKKLPEWCKDYSINSWAQFFLKYILADPSVTCVIPGTGKVEHAIDNMQAGYNLSVGKDLQKKLLKTFMEKK</sequence>
<dbReference type="PANTHER" id="PTHR43312">
    <property type="entry name" value="D-THREO-ALDOSE 1-DEHYDROGENASE"/>
    <property type="match status" value="1"/>
</dbReference>